<protein>
    <submittedName>
        <fullName evidence="3">DUF3131 domain-containing protein</fullName>
    </submittedName>
</protein>
<dbReference type="AlphaFoldDB" id="A0A7U7L4Y8"/>
<keyword evidence="1" id="KW-1133">Transmembrane helix</keyword>
<comment type="caution">
    <text evidence="3">The sequence shown here is derived from an EMBL/GenBank/DDBJ whole genome shotgun (WGS) entry which is preliminary data.</text>
</comment>
<name>A0A7U7L4Y8_SALER</name>
<dbReference type="InterPro" id="IPR021478">
    <property type="entry name" value="DUF3131"/>
</dbReference>
<evidence type="ECO:0000259" key="2">
    <source>
        <dbReference type="Pfam" id="PF11329"/>
    </source>
</evidence>
<proteinExistence type="predicted"/>
<feature type="domain" description="DUF3131" evidence="2">
    <location>
        <begin position="66"/>
        <end position="432"/>
    </location>
</feature>
<evidence type="ECO:0000313" key="3">
    <source>
        <dbReference type="EMBL" id="EAA8666334.1"/>
    </source>
</evidence>
<dbReference type="RefSeq" id="WP_058660935.1">
    <property type="nucleotide sequence ID" value="NZ_JYRE01000008.1"/>
</dbReference>
<evidence type="ECO:0000256" key="1">
    <source>
        <dbReference type="SAM" id="Phobius"/>
    </source>
</evidence>
<feature type="transmembrane region" description="Helical" evidence="1">
    <location>
        <begin position="12"/>
        <end position="30"/>
    </location>
</feature>
<dbReference type="Gene3D" id="1.50.10.140">
    <property type="match status" value="1"/>
</dbReference>
<sequence>MSWKKNLLRARSYIAVMTGFLIASGIVLYVETHMPKSMPLQNELTLSHDFPDLPEPRALTLNEAIWARIAWQYFVNNTQPSGLVNSIDNQPYSTMWDTGNYLIAMISAERLGIISHQEFNDRMRSLLTVLSALPLTDGKLPAVYYHSRQLIRLHNPDQNESQPDWSAVDISRLLISLNISAWLYPEHAPAIQLLTRRWRFDALFIQREPEKRLSFREPKTWQLISQDNRQSYGYQLYALNSLRRTNILAGLVLSAPFSSQHAITIDGVSIPYDGLVNIGKLDYPVVSNLPFLLTGLEVGFDINSAEMSWRIMKVQENRYKSTGDLAWMGTDYEEHSPRFENDTPARRSPTVIDKARKEVSGTALQLSTRSVFAWYALFRTQWNTMMRQRSAALFEPGRGWYDGIVSGSQQRSNIISATTNAAVLESLVYLSQGPLFCQNCMPASSSTSADGQQP</sequence>
<dbReference type="EMBL" id="AAACVH010000024">
    <property type="protein sequence ID" value="EAA8666334.1"/>
    <property type="molecule type" value="Genomic_DNA"/>
</dbReference>
<keyword evidence="1" id="KW-0472">Membrane</keyword>
<dbReference type="Pfam" id="PF11329">
    <property type="entry name" value="DUF3131"/>
    <property type="match status" value="1"/>
</dbReference>
<reference evidence="3" key="1">
    <citation type="submission" date="2018-08" db="EMBL/GenBank/DDBJ databases">
        <authorList>
            <consortium name="GenomeTrakr network: Whole genome sequencing for foodborne pathogen traceback"/>
        </authorList>
    </citation>
    <scope>NUCLEOTIDE SEQUENCE [LARGE SCALE GENOMIC DNA]</scope>
    <source>
        <strain evidence="3">FLUFL-367</strain>
    </source>
</reference>
<accession>A0A7U7L4Y8</accession>
<keyword evidence="1" id="KW-0812">Transmembrane</keyword>
<organism evidence="3">
    <name type="scientific">Salmonella enterica</name>
    <name type="common">Salmonella choleraesuis</name>
    <dbReference type="NCBI Taxonomy" id="28901"/>
    <lineage>
        <taxon>Bacteria</taxon>
        <taxon>Pseudomonadati</taxon>
        <taxon>Pseudomonadota</taxon>
        <taxon>Gammaproteobacteria</taxon>
        <taxon>Enterobacterales</taxon>
        <taxon>Enterobacteriaceae</taxon>
        <taxon>Salmonella</taxon>
    </lineage>
</organism>
<dbReference type="Proteomes" id="UP000839834">
    <property type="component" value="Unassembled WGS sequence"/>
</dbReference>
<gene>
    <name evidence="3" type="ORF">NL99_15295</name>
</gene>